<dbReference type="EMBL" id="CAQL01001167">
    <property type="protein sequence ID" value="CCQ59114.1"/>
    <property type="molecule type" value="Genomic_DNA"/>
</dbReference>
<accession>T2J1Q7</accession>
<evidence type="ECO:0000313" key="1">
    <source>
        <dbReference type="EMBL" id="CCQ59114.1"/>
    </source>
</evidence>
<protein>
    <submittedName>
        <fullName evidence="1">Uncharacterized protein</fullName>
    </submittedName>
</protein>
<evidence type="ECO:0000313" key="2">
    <source>
        <dbReference type="Proteomes" id="UP000017981"/>
    </source>
</evidence>
<dbReference type="AlphaFoldDB" id="T2J1Q7"/>
<sequence>MIRLLQKQVKQMGLTSSSAFQFEQLLLNFNIPASLNSFKAQIFLYLQQEMPDYDQTLLASSDVLESIFGRYKNLSKRCPLKEIRSLILTIPLIPITLTHNFVKNALNTVSCSYLDLWTKHIFGQSMLSKRKILFQY</sequence>
<name>T2J1Q7_CROWT</name>
<organism evidence="1 2">
    <name type="scientific">Crocosphaera watsonii WH 0005</name>
    <dbReference type="NCBI Taxonomy" id="423472"/>
    <lineage>
        <taxon>Bacteria</taxon>
        <taxon>Bacillati</taxon>
        <taxon>Cyanobacteriota</taxon>
        <taxon>Cyanophyceae</taxon>
        <taxon>Oscillatoriophycideae</taxon>
        <taxon>Chroococcales</taxon>
        <taxon>Aphanothecaceae</taxon>
        <taxon>Crocosphaera</taxon>
    </lineage>
</organism>
<dbReference type="Proteomes" id="UP000017981">
    <property type="component" value="Unassembled WGS sequence"/>
</dbReference>
<proteinExistence type="predicted"/>
<comment type="caution">
    <text evidence="1">The sequence shown here is derived from an EMBL/GenBank/DDBJ whole genome shotgun (WGS) entry which is preliminary data.</text>
</comment>
<gene>
    <name evidence="1" type="ORF">CWATWH0005_3930</name>
</gene>
<reference evidence="1 2" key="1">
    <citation type="submission" date="2013-01" db="EMBL/GenBank/DDBJ databases">
        <authorList>
            <person name="Bench S."/>
        </authorList>
    </citation>
    <scope>NUCLEOTIDE SEQUENCE [LARGE SCALE GENOMIC DNA]</scope>
    <source>
        <strain evidence="1 2">WH 0005</strain>
    </source>
</reference>
<reference evidence="1 2" key="2">
    <citation type="submission" date="2013-09" db="EMBL/GenBank/DDBJ databases">
        <title>Whole genome comparison of six Crocosphaera watsonii strains with differing phenotypes.</title>
        <authorList>
            <person name="Bench S.R."/>
            <person name="Heller P."/>
            <person name="Frank I."/>
            <person name="Arciniega M."/>
            <person name="Shilova I.N."/>
            <person name="Zehr J.P."/>
        </authorList>
    </citation>
    <scope>NUCLEOTIDE SEQUENCE [LARGE SCALE GENOMIC DNA]</scope>
    <source>
        <strain evidence="1 2">WH 0005</strain>
    </source>
</reference>